<feature type="transmembrane region" description="Helical" evidence="2">
    <location>
        <begin position="1062"/>
        <end position="1083"/>
    </location>
</feature>
<reference evidence="3" key="1">
    <citation type="submission" date="2021-02" db="EMBL/GenBank/DDBJ databases">
        <authorList>
            <person name="Nowell W R."/>
        </authorList>
    </citation>
    <scope>NUCLEOTIDE SEQUENCE</scope>
</reference>
<evidence type="ECO:0000256" key="2">
    <source>
        <dbReference type="SAM" id="Phobius"/>
    </source>
</evidence>
<feature type="non-terminal residue" evidence="3">
    <location>
        <position position="1"/>
    </location>
</feature>
<feature type="compositionally biased region" description="Low complexity" evidence="1">
    <location>
        <begin position="416"/>
        <end position="426"/>
    </location>
</feature>
<sequence length="1160" mass="134413">VEFDLCIGSSSVSIPSSAREFDIWMWDQYPRLLSSFVYLWSNHKTLIKSCGSNCSQCIVIDGHQKCRRRVCHAKNVQVSTEEFESLTVGCCRTPSLGSRFCELHQVLDENNVTAEPLTKQKQNKKQKMMKKKIMGRYRQHGFGATNCRTIKQCSESYVKRCNRSFGILAGVTNCKIVITFSEIFRSETLREIIGLLCSTIRASNYNFPKCGVYDDGCHLVEFIRNHYGQDLKRTSASTSLYETKFSVDRTHFKGHVGRWCRANMNPYKNEMLNGINTQAAEQLFSWVKTYANILSSLGWRKMPIYLLLLFHYKNLERMSIRPTHVFNIASSVPLTPTVSLAHAADTEQVSKYKEQQKQKKVAPSTTDETSRTVEQFLDFGGYCPPLEEEEQSLFIDENIKSADSIPFVPEVVIENTEVSSSNSSNNHSDDEENEDQLIEKEIKLQEDYELPPFPADLKFVVDQKDLTKLAAHSNLRRVLLNLVYDDFANKHHLLYPKSQDYIIIKKAILRSLNISLDNKDSLNEYRESIKQKFKNERKPLQKINAQVQRNKNKFGKGPGRPMLIGQLDDEQGMFKLNQMLKDEFNRNPVNMEAITYFWKKTFTYRRLFTRNNIIKEVLLEYPAYSLASLASYLITPAPFIKMLNDRYELHLDYQLIAQTTSAEEAISVPLCLYNIFEIKFARHSRGINLLYGIIFHDQNELSKSMRKCLLSWDYIITSKSISRQHQTKNTTVNTNSMIQSTASTETNKNDLNVLEETHFIQNEQVNNVCRDPTVNHSFNYTQELVAKENTCTLSNTQEGEFILSGKESTAPPTDLNIFQTIDKTSFATEETTISTQHPKKRKQTKSNIEATTLPRRQQPKRSRLTLILKLYQMVRLDIIFNRLTLRLFQRVHLEGISFVSYKFELKPSLTIIYSLDVVLHNSDIYEITMISYFPSFILFTLCWWYTFYIPIDAQDKTLSIVPCAQLGSISIYGMVFNKKRWIDHTSNETNSEQKLRRKREGDDTTNIKAILVTVNIHRTKIDDHIIMINNIMNGSQSSENIENAFSNHYSKTGPNWTSWRGISILLLITFAICLTLYCSIVYVKLKPWDYLFSVIAKRYDKRQVKKREMQWLSYRPQMPMNIANISYPVLPQSETKILKYPEKTIEENYASVHQNNLTSK</sequence>
<feature type="transmembrane region" description="Helical" evidence="2">
    <location>
        <begin position="929"/>
        <end position="951"/>
    </location>
</feature>
<dbReference type="EMBL" id="CAJOBF010003382">
    <property type="protein sequence ID" value="CAF4088409.1"/>
    <property type="molecule type" value="Genomic_DNA"/>
</dbReference>
<feature type="region of interest" description="Disordered" evidence="1">
    <location>
        <begin position="416"/>
        <end position="435"/>
    </location>
</feature>
<dbReference type="Proteomes" id="UP000663842">
    <property type="component" value="Unassembled WGS sequence"/>
</dbReference>
<proteinExistence type="predicted"/>
<protein>
    <submittedName>
        <fullName evidence="3">Uncharacterized protein</fullName>
    </submittedName>
</protein>
<keyword evidence="2" id="KW-0472">Membrane</keyword>
<evidence type="ECO:0000313" key="3">
    <source>
        <dbReference type="EMBL" id="CAF4088409.1"/>
    </source>
</evidence>
<keyword evidence="2" id="KW-1133">Transmembrane helix</keyword>
<organism evidence="3 4">
    <name type="scientific">Rotaria magnacalcarata</name>
    <dbReference type="NCBI Taxonomy" id="392030"/>
    <lineage>
        <taxon>Eukaryota</taxon>
        <taxon>Metazoa</taxon>
        <taxon>Spiralia</taxon>
        <taxon>Gnathifera</taxon>
        <taxon>Rotifera</taxon>
        <taxon>Eurotatoria</taxon>
        <taxon>Bdelloidea</taxon>
        <taxon>Philodinida</taxon>
        <taxon>Philodinidae</taxon>
        <taxon>Rotaria</taxon>
    </lineage>
</organism>
<gene>
    <name evidence="3" type="ORF">UXM345_LOCUS21514</name>
</gene>
<keyword evidence="2" id="KW-0812">Transmembrane</keyword>
<name>A0A819U3X2_9BILA</name>
<accession>A0A819U3X2</accession>
<evidence type="ECO:0000256" key="1">
    <source>
        <dbReference type="SAM" id="MobiDB-lite"/>
    </source>
</evidence>
<dbReference type="AlphaFoldDB" id="A0A819U3X2"/>
<evidence type="ECO:0000313" key="4">
    <source>
        <dbReference type="Proteomes" id="UP000663842"/>
    </source>
</evidence>
<feature type="region of interest" description="Disordered" evidence="1">
    <location>
        <begin position="829"/>
        <end position="857"/>
    </location>
</feature>
<comment type="caution">
    <text evidence="3">The sequence shown here is derived from an EMBL/GenBank/DDBJ whole genome shotgun (WGS) entry which is preliminary data.</text>
</comment>